<dbReference type="PROSITE" id="PS50208">
    <property type="entry name" value="CASPASE_P20"/>
    <property type="match status" value="2"/>
</dbReference>
<organism evidence="13 14">
    <name type="scientific">Dissostichus eleginoides</name>
    <name type="common">Patagonian toothfish</name>
    <name type="synonym">Dissostichus amissus</name>
    <dbReference type="NCBI Taxonomy" id="100907"/>
    <lineage>
        <taxon>Eukaryota</taxon>
        <taxon>Metazoa</taxon>
        <taxon>Chordata</taxon>
        <taxon>Craniata</taxon>
        <taxon>Vertebrata</taxon>
        <taxon>Euteleostomi</taxon>
        <taxon>Actinopterygii</taxon>
        <taxon>Neopterygii</taxon>
        <taxon>Teleostei</taxon>
        <taxon>Neoteleostei</taxon>
        <taxon>Acanthomorphata</taxon>
        <taxon>Eupercaria</taxon>
        <taxon>Perciformes</taxon>
        <taxon>Notothenioidei</taxon>
        <taxon>Nototheniidae</taxon>
        <taxon>Dissostichus</taxon>
    </lineage>
</organism>
<keyword evidence="6" id="KW-0788">Thiol protease</keyword>
<dbReference type="SMART" id="SM00031">
    <property type="entry name" value="DED"/>
    <property type="match status" value="2"/>
</dbReference>
<dbReference type="CDD" id="cd08792">
    <property type="entry name" value="DED_Caspase_8_10_r1"/>
    <property type="match status" value="1"/>
</dbReference>
<dbReference type="InterPro" id="IPR011029">
    <property type="entry name" value="DEATH-like_dom_sf"/>
</dbReference>
<dbReference type="InterPro" id="IPR033139">
    <property type="entry name" value="Caspase_cys_AS"/>
</dbReference>
<dbReference type="InterPro" id="IPR001875">
    <property type="entry name" value="DED_dom"/>
</dbReference>
<dbReference type="Gene3D" id="1.10.533.10">
    <property type="entry name" value="Death Domain, Fas"/>
    <property type="match status" value="2"/>
</dbReference>
<dbReference type="PROSITE" id="PS50207">
    <property type="entry name" value="CASPASE_P10"/>
    <property type="match status" value="1"/>
</dbReference>
<protein>
    <submittedName>
        <fullName evidence="13">Caspase-8</fullName>
    </submittedName>
</protein>
<dbReference type="Pfam" id="PF01335">
    <property type="entry name" value="DED"/>
    <property type="match status" value="2"/>
</dbReference>
<dbReference type="SUPFAM" id="SSF52129">
    <property type="entry name" value="Caspase-like"/>
    <property type="match status" value="1"/>
</dbReference>
<dbReference type="AlphaFoldDB" id="A0AAD9FIT1"/>
<dbReference type="PROSITE" id="PS01122">
    <property type="entry name" value="CASPASE_CYS"/>
    <property type="match status" value="1"/>
</dbReference>
<feature type="domain" description="Caspase family p20" evidence="12">
    <location>
        <begin position="268"/>
        <end position="281"/>
    </location>
</feature>
<dbReference type="PROSITE" id="PS50168">
    <property type="entry name" value="DED"/>
    <property type="match status" value="2"/>
</dbReference>
<dbReference type="InterPro" id="IPR015917">
    <property type="entry name" value="Pept_C14A"/>
</dbReference>
<dbReference type="FunFam" id="1.10.533.10:FF:000016">
    <property type="entry name" value="CASP8 and FADD-like apoptosis regulator"/>
    <property type="match status" value="1"/>
</dbReference>
<evidence type="ECO:0000256" key="9">
    <source>
        <dbReference type="SAM" id="MobiDB-lite"/>
    </source>
</evidence>
<dbReference type="PROSITE" id="PS01121">
    <property type="entry name" value="CASPASE_HIS"/>
    <property type="match status" value="1"/>
</dbReference>
<feature type="domain" description="Caspase family p20" evidence="12">
    <location>
        <begin position="200"/>
        <end position="267"/>
    </location>
</feature>
<dbReference type="SUPFAM" id="SSF47986">
    <property type="entry name" value="DEATH domain"/>
    <property type="match status" value="2"/>
</dbReference>
<keyword evidence="7" id="KW-0865">Zymogen</keyword>
<dbReference type="GO" id="GO:0004197">
    <property type="term" value="F:cysteine-type endopeptidase activity"/>
    <property type="evidence" value="ECO:0007669"/>
    <property type="project" value="InterPro"/>
</dbReference>
<dbReference type="CDD" id="cd08334">
    <property type="entry name" value="DED_Caspase_8_10_r2"/>
    <property type="match status" value="1"/>
</dbReference>
<evidence type="ECO:0000259" key="11">
    <source>
        <dbReference type="PROSITE" id="PS50207"/>
    </source>
</evidence>
<evidence type="ECO:0000313" key="14">
    <source>
        <dbReference type="Proteomes" id="UP001228049"/>
    </source>
</evidence>
<dbReference type="GO" id="GO:0006508">
    <property type="term" value="P:proteolysis"/>
    <property type="evidence" value="ECO:0007669"/>
    <property type="project" value="UniProtKB-KW"/>
</dbReference>
<gene>
    <name evidence="13" type="ORF">KUDE01_006351</name>
</gene>
<dbReference type="InterPro" id="IPR016129">
    <property type="entry name" value="Caspase_his_AS"/>
</dbReference>
<dbReference type="GO" id="GO:0005737">
    <property type="term" value="C:cytoplasm"/>
    <property type="evidence" value="ECO:0007669"/>
    <property type="project" value="UniProtKB-ARBA"/>
</dbReference>
<keyword evidence="2" id="KW-0645">Protease</keyword>
<comment type="similarity">
    <text evidence="1 8">Belongs to the peptidase C14A family.</text>
</comment>
<comment type="caution">
    <text evidence="13">The sequence shown here is derived from an EMBL/GenBank/DDBJ whole genome shotgun (WGS) entry which is preliminary data.</text>
</comment>
<evidence type="ECO:0000256" key="7">
    <source>
        <dbReference type="ARBA" id="ARBA00023145"/>
    </source>
</evidence>
<feature type="domain" description="DED" evidence="10">
    <location>
        <begin position="86"/>
        <end position="153"/>
    </location>
</feature>
<name>A0AAD9FIT1_DISEL</name>
<evidence type="ECO:0000256" key="2">
    <source>
        <dbReference type="ARBA" id="ARBA00022670"/>
    </source>
</evidence>
<dbReference type="Pfam" id="PF00656">
    <property type="entry name" value="Peptidase_C14"/>
    <property type="match status" value="1"/>
</dbReference>
<sequence length="415" mass="46418">MDFQKLLLDVGKALSTDDVKALAYLCTDLLDRNQTSVEARDLFRRLQDKDHLSAERPHLVKELLLIIKHNRLIRDLDFTTSNLISPYRKLLYNLSEGITDDDLRNVKFLLIGQLDRRKLEENLSTLEVFLAMEHMDLINDTNLNVLETIVQSVCPMLKEKINRFKALQETNISPSAEETGRQRSVSFSSDQNQVPQSLDPERAASCELPECLSKVFEWLGFETVLEKDLEGDEILSVMLELGSRNHSQMDCLVCCILSHGKEGSVQGKPKVFFIQACQGNSEQKAVYIEADSPAESSISSDAYKASDSIPADADFLLGMSTVASFVSFRDKRSGSWYIQSLCQNLVQMVPIGCDLGSIMTKVNADVSKKSNGIKKQMPQVVSTLRKNIVFPIPKAPAPILSACDHDNKDLLSDDP</sequence>
<dbReference type="InterPro" id="IPR029030">
    <property type="entry name" value="Caspase-like_dom_sf"/>
</dbReference>
<dbReference type="PANTHER" id="PTHR48169:SF7">
    <property type="entry name" value="CASPASE 10"/>
    <property type="match status" value="1"/>
</dbReference>
<keyword evidence="5" id="KW-0378">Hydrolase</keyword>
<keyword evidence="14" id="KW-1185">Reference proteome</keyword>
<evidence type="ECO:0000256" key="3">
    <source>
        <dbReference type="ARBA" id="ARBA00022703"/>
    </source>
</evidence>
<evidence type="ECO:0000256" key="5">
    <source>
        <dbReference type="ARBA" id="ARBA00022801"/>
    </source>
</evidence>
<accession>A0AAD9FIT1</accession>
<keyword evidence="4" id="KW-0677">Repeat</keyword>
<dbReference type="PANTHER" id="PTHR48169">
    <property type="entry name" value="DED DOMAIN-CONTAINING PROTEIN"/>
    <property type="match status" value="1"/>
</dbReference>
<evidence type="ECO:0000313" key="13">
    <source>
        <dbReference type="EMBL" id="KAK1903394.1"/>
    </source>
</evidence>
<feature type="domain" description="DED" evidence="10">
    <location>
        <begin position="2"/>
        <end position="78"/>
    </location>
</feature>
<dbReference type="SMART" id="SM00115">
    <property type="entry name" value="CASc"/>
    <property type="match status" value="1"/>
</dbReference>
<keyword evidence="3" id="KW-0053">Apoptosis</keyword>
<evidence type="ECO:0000256" key="6">
    <source>
        <dbReference type="ARBA" id="ARBA00022807"/>
    </source>
</evidence>
<reference evidence="13" key="1">
    <citation type="submission" date="2023-04" db="EMBL/GenBank/DDBJ databases">
        <title>Chromosome-level genome of Chaenocephalus aceratus.</title>
        <authorList>
            <person name="Park H."/>
        </authorList>
    </citation>
    <scope>NUCLEOTIDE SEQUENCE</scope>
    <source>
        <strain evidence="13">DE</strain>
        <tissue evidence="13">Muscle</tissue>
    </source>
</reference>
<dbReference type="EMBL" id="JASDAP010000005">
    <property type="protein sequence ID" value="KAK1903394.1"/>
    <property type="molecule type" value="Genomic_DNA"/>
</dbReference>
<dbReference type="InterPro" id="IPR002138">
    <property type="entry name" value="Pept_C14_p10"/>
</dbReference>
<dbReference type="Proteomes" id="UP001228049">
    <property type="component" value="Unassembled WGS sequence"/>
</dbReference>
<proteinExistence type="inferred from homology"/>
<evidence type="ECO:0000256" key="1">
    <source>
        <dbReference type="ARBA" id="ARBA00010134"/>
    </source>
</evidence>
<evidence type="ECO:0000256" key="8">
    <source>
        <dbReference type="RuleBase" id="RU003971"/>
    </source>
</evidence>
<feature type="region of interest" description="Disordered" evidence="9">
    <location>
        <begin position="172"/>
        <end position="196"/>
    </location>
</feature>
<dbReference type="GO" id="GO:0006915">
    <property type="term" value="P:apoptotic process"/>
    <property type="evidence" value="ECO:0007669"/>
    <property type="project" value="UniProtKB-KW"/>
</dbReference>
<evidence type="ECO:0000259" key="10">
    <source>
        <dbReference type="PROSITE" id="PS50168"/>
    </source>
</evidence>
<dbReference type="GO" id="GO:0042981">
    <property type="term" value="P:regulation of apoptotic process"/>
    <property type="evidence" value="ECO:0007669"/>
    <property type="project" value="InterPro"/>
</dbReference>
<feature type="domain" description="Caspase family p10" evidence="11">
    <location>
        <begin position="305"/>
        <end position="390"/>
    </location>
</feature>
<dbReference type="Gene3D" id="3.40.50.1460">
    <property type="match status" value="2"/>
</dbReference>
<evidence type="ECO:0000256" key="4">
    <source>
        <dbReference type="ARBA" id="ARBA00022737"/>
    </source>
</evidence>
<dbReference type="GO" id="GO:0051604">
    <property type="term" value="P:protein maturation"/>
    <property type="evidence" value="ECO:0007669"/>
    <property type="project" value="UniProtKB-ARBA"/>
</dbReference>
<evidence type="ECO:0000259" key="12">
    <source>
        <dbReference type="PROSITE" id="PS50208"/>
    </source>
</evidence>
<dbReference type="InterPro" id="IPR001309">
    <property type="entry name" value="Pept_C14_p20"/>
</dbReference>
<dbReference type="InterPro" id="IPR011600">
    <property type="entry name" value="Pept_C14_caspase"/>
</dbReference>